<keyword evidence="2" id="KW-1133">Transmembrane helix</keyword>
<dbReference type="EMBL" id="KN847493">
    <property type="protein sequence ID" value="KIW18149.1"/>
    <property type="molecule type" value="Genomic_DNA"/>
</dbReference>
<dbReference type="PANTHER" id="PTHR28002:SF1">
    <property type="entry name" value="MIOREX COMPLEX COMPONENT 11"/>
    <property type="match status" value="1"/>
</dbReference>
<dbReference type="GO" id="GO:0005739">
    <property type="term" value="C:mitochondrion"/>
    <property type="evidence" value="ECO:0007669"/>
    <property type="project" value="TreeGrafter"/>
</dbReference>
<feature type="region of interest" description="Disordered" evidence="1">
    <location>
        <begin position="1"/>
        <end position="50"/>
    </location>
</feature>
<evidence type="ECO:0000256" key="1">
    <source>
        <dbReference type="SAM" id="MobiDB-lite"/>
    </source>
</evidence>
<dbReference type="GeneID" id="27329520"/>
<reference evidence="3 4" key="1">
    <citation type="submission" date="2015-01" db="EMBL/GenBank/DDBJ databases">
        <title>The Genome Sequence of Exophiala spinifera CBS89968.</title>
        <authorList>
            <consortium name="The Broad Institute Genomics Platform"/>
            <person name="Cuomo C."/>
            <person name="de Hoog S."/>
            <person name="Gorbushina A."/>
            <person name="Stielow B."/>
            <person name="Teixiera M."/>
            <person name="Abouelleil A."/>
            <person name="Chapman S.B."/>
            <person name="Priest M."/>
            <person name="Young S.K."/>
            <person name="Wortman J."/>
            <person name="Nusbaum C."/>
            <person name="Birren B."/>
        </authorList>
    </citation>
    <scope>NUCLEOTIDE SEQUENCE [LARGE SCALE GENOMIC DNA]</scope>
    <source>
        <strain evidence="3 4">CBS 89968</strain>
    </source>
</reference>
<evidence type="ECO:0000313" key="4">
    <source>
        <dbReference type="Proteomes" id="UP000053328"/>
    </source>
</evidence>
<sequence>MFRSIPRSARSTRNSAPGRRRISQSKTNAHEHPPPPPRPRPRPPLPPTDEQAALRGRFERFIDRTPRFLRRGLDGLRRAPVSHATAFFILHEITAIIPLFGLASAFHYWQWLPPYFAEGAWVVDGVERFGRYFRKKGWISANDEEEVEEQTKDGQATRFEKKDGVTKWFGRGESATRWVVELASAYAIVKVLLPVRIFLSVWGAPWFARLAVIPVGNAARSLFRGKKS</sequence>
<keyword evidence="2" id="KW-0812">Transmembrane</keyword>
<accession>A0A0D2C3F2</accession>
<dbReference type="VEuPathDB" id="FungiDB:PV08_02437"/>
<feature type="transmembrane region" description="Helical" evidence="2">
    <location>
        <begin position="86"/>
        <end position="109"/>
    </location>
</feature>
<gene>
    <name evidence="3" type="ORF">PV08_02437</name>
</gene>
<dbReference type="InterPro" id="IPR018811">
    <property type="entry name" value="MRX11"/>
</dbReference>
<dbReference type="RefSeq" id="XP_016238365.1">
    <property type="nucleotide sequence ID" value="XM_016376795.1"/>
</dbReference>
<dbReference type="OrthoDB" id="5580261at2759"/>
<evidence type="ECO:0000313" key="3">
    <source>
        <dbReference type="EMBL" id="KIW18149.1"/>
    </source>
</evidence>
<dbReference type="Proteomes" id="UP000053328">
    <property type="component" value="Unassembled WGS sequence"/>
</dbReference>
<dbReference type="PANTHER" id="PTHR28002">
    <property type="entry name" value="MIOREX COMPLEX COMPONENT 11"/>
    <property type="match status" value="1"/>
</dbReference>
<keyword evidence="2" id="KW-0472">Membrane</keyword>
<dbReference type="HOGENOM" id="CLU_071379_2_0_1"/>
<dbReference type="Pfam" id="PF10306">
    <property type="entry name" value="FLILHELTA"/>
    <property type="match status" value="1"/>
</dbReference>
<evidence type="ECO:0000256" key="2">
    <source>
        <dbReference type="SAM" id="Phobius"/>
    </source>
</evidence>
<dbReference type="AlphaFoldDB" id="A0A0D2C3F2"/>
<organism evidence="3 4">
    <name type="scientific">Exophiala spinifera</name>
    <dbReference type="NCBI Taxonomy" id="91928"/>
    <lineage>
        <taxon>Eukaryota</taxon>
        <taxon>Fungi</taxon>
        <taxon>Dikarya</taxon>
        <taxon>Ascomycota</taxon>
        <taxon>Pezizomycotina</taxon>
        <taxon>Eurotiomycetes</taxon>
        <taxon>Chaetothyriomycetidae</taxon>
        <taxon>Chaetothyriales</taxon>
        <taxon>Herpotrichiellaceae</taxon>
        <taxon>Exophiala</taxon>
    </lineage>
</organism>
<keyword evidence="4" id="KW-1185">Reference proteome</keyword>
<proteinExistence type="predicted"/>
<feature type="compositionally biased region" description="Pro residues" evidence="1">
    <location>
        <begin position="34"/>
        <end position="47"/>
    </location>
</feature>
<protein>
    <submittedName>
        <fullName evidence="3">Uncharacterized protein</fullName>
    </submittedName>
</protein>
<name>A0A0D2C3F2_9EURO</name>